<keyword evidence="3" id="KW-1185">Reference proteome</keyword>
<evidence type="ECO:0000313" key="3">
    <source>
        <dbReference type="Proteomes" id="UP001346869"/>
    </source>
</evidence>
<protein>
    <submittedName>
        <fullName evidence="2">Uncharacterized protein</fullName>
    </submittedName>
</protein>
<gene>
    <name evidence="2" type="ORF">PBY51_020473</name>
</gene>
<dbReference type="AlphaFoldDB" id="A0AAN7XTR0"/>
<reference evidence="2 3" key="1">
    <citation type="journal article" date="2023" name="Genes (Basel)">
        <title>Chromosome-Level Genome Assembly and Circadian Gene Repertoire of the Patagonia Blennie Eleginops maclovinus-The Closest Ancestral Proxy of Antarctic Cryonotothenioids.</title>
        <authorList>
            <person name="Cheng C.C."/>
            <person name="Rivera-Colon A.G."/>
            <person name="Minhas B.F."/>
            <person name="Wilson L."/>
            <person name="Rayamajhi N."/>
            <person name="Vargas-Chacoff L."/>
            <person name="Catchen J.M."/>
        </authorList>
    </citation>
    <scope>NUCLEOTIDE SEQUENCE [LARGE SCALE GENOMIC DNA]</scope>
    <source>
        <strain evidence="2">JMC-PN-2008</strain>
    </source>
</reference>
<dbReference type="Proteomes" id="UP001346869">
    <property type="component" value="Unassembled WGS sequence"/>
</dbReference>
<evidence type="ECO:0000313" key="2">
    <source>
        <dbReference type="EMBL" id="KAK5866267.1"/>
    </source>
</evidence>
<organism evidence="2 3">
    <name type="scientific">Eleginops maclovinus</name>
    <name type="common">Patagonian blennie</name>
    <name type="synonym">Eleginus maclovinus</name>
    <dbReference type="NCBI Taxonomy" id="56733"/>
    <lineage>
        <taxon>Eukaryota</taxon>
        <taxon>Metazoa</taxon>
        <taxon>Chordata</taxon>
        <taxon>Craniata</taxon>
        <taxon>Vertebrata</taxon>
        <taxon>Euteleostomi</taxon>
        <taxon>Actinopterygii</taxon>
        <taxon>Neopterygii</taxon>
        <taxon>Teleostei</taxon>
        <taxon>Neoteleostei</taxon>
        <taxon>Acanthomorphata</taxon>
        <taxon>Eupercaria</taxon>
        <taxon>Perciformes</taxon>
        <taxon>Notothenioidei</taxon>
        <taxon>Eleginopidae</taxon>
        <taxon>Eleginops</taxon>
    </lineage>
</organism>
<accession>A0AAN7XTR0</accession>
<sequence length="92" mass="9785">MRCHGETVQWTHSTVILRRRPESTLNPRGAIGVVSRSLGLHCQADLGAVGLNTEDPVFSCPSLQPPPNEAPRLPTSPPSPEKNSYTDGGAAV</sequence>
<dbReference type="EMBL" id="JAUZQC010000009">
    <property type="protein sequence ID" value="KAK5866267.1"/>
    <property type="molecule type" value="Genomic_DNA"/>
</dbReference>
<comment type="caution">
    <text evidence="2">The sequence shown here is derived from an EMBL/GenBank/DDBJ whole genome shotgun (WGS) entry which is preliminary data.</text>
</comment>
<evidence type="ECO:0000256" key="1">
    <source>
        <dbReference type="SAM" id="MobiDB-lite"/>
    </source>
</evidence>
<proteinExistence type="predicted"/>
<feature type="region of interest" description="Disordered" evidence="1">
    <location>
        <begin position="58"/>
        <end position="92"/>
    </location>
</feature>
<feature type="compositionally biased region" description="Pro residues" evidence="1">
    <location>
        <begin position="63"/>
        <end position="80"/>
    </location>
</feature>
<name>A0AAN7XTR0_ELEMC</name>
<reference evidence="2 3" key="2">
    <citation type="journal article" date="2023" name="Mol. Biol. Evol.">
        <title>Genomics of Secondarily Temperate Adaptation in the Only Non-Antarctic Icefish.</title>
        <authorList>
            <person name="Rivera-Colon A.G."/>
            <person name="Rayamajhi N."/>
            <person name="Minhas B.F."/>
            <person name="Madrigal G."/>
            <person name="Bilyk K.T."/>
            <person name="Yoon V."/>
            <person name="Hune M."/>
            <person name="Gregory S."/>
            <person name="Cheng C.H.C."/>
            <person name="Catchen J.M."/>
        </authorList>
    </citation>
    <scope>NUCLEOTIDE SEQUENCE [LARGE SCALE GENOMIC DNA]</scope>
    <source>
        <strain evidence="2">JMC-PN-2008</strain>
    </source>
</reference>